<dbReference type="Gene3D" id="3.30.428.10">
    <property type="entry name" value="HIT-like"/>
    <property type="match status" value="1"/>
</dbReference>
<feature type="site" description="Important for induction of apoptosis" evidence="13">
    <location>
        <position position="405"/>
    </location>
</feature>
<evidence type="ECO:0000256" key="10">
    <source>
        <dbReference type="ARBA" id="ARBA00069577"/>
    </source>
</evidence>
<dbReference type="Pfam" id="PF01230">
    <property type="entry name" value="HIT"/>
    <property type="match status" value="1"/>
</dbReference>
<proteinExistence type="inferred from homology"/>
<dbReference type="AlphaFoldDB" id="A0A7R8Z204"/>
<evidence type="ECO:0000256" key="7">
    <source>
        <dbReference type="ARBA" id="ARBA00047780"/>
    </source>
</evidence>
<dbReference type="InterPro" id="IPR045254">
    <property type="entry name" value="Nit1/2_C-N_Hydrolase"/>
</dbReference>
<dbReference type="SUPFAM" id="SSF56317">
    <property type="entry name" value="Carbon-nitrogen hydrolase"/>
    <property type="match status" value="1"/>
</dbReference>
<comment type="catalytic activity">
    <reaction evidence="7">
        <text>P(1),P(3)-bis(5'-adenosyl) triphosphate + H2O = AMP + ADP + 2 H(+)</text>
        <dbReference type="Rhea" id="RHEA:13893"/>
        <dbReference type="ChEBI" id="CHEBI:15377"/>
        <dbReference type="ChEBI" id="CHEBI:15378"/>
        <dbReference type="ChEBI" id="CHEBI:58529"/>
        <dbReference type="ChEBI" id="CHEBI:456215"/>
        <dbReference type="ChEBI" id="CHEBI:456216"/>
        <dbReference type="EC" id="3.6.1.29"/>
    </reaction>
</comment>
<feature type="domain" description="CN hydrolase" evidence="15">
    <location>
        <begin position="4"/>
        <end position="257"/>
    </location>
</feature>
<dbReference type="Proteomes" id="UP000594454">
    <property type="component" value="Chromosome 7"/>
</dbReference>
<feature type="binding site" evidence="12">
    <location>
        <position position="318"/>
    </location>
    <ligand>
        <name>substrate</name>
    </ligand>
</feature>
<feature type="active site" description="Tele-AMP-histidine intermediate" evidence="11">
    <location>
        <position position="387"/>
    </location>
</feature>
<feature type="binding site" evidence="12">
    <location>
        <begin position="380"/>
        <end position="383"/>
    </location>
    <ligand>
        <name>substrate</name>
    </ligand>
</feature>
<evidence type="ECO:0000256" key="6">
    <source>
        <dbReference type="ARBA" id="ARBA00023268"/>
    </source>
</evidence>
<dbReference type="SUPFAM" id="SSF54197">
    <property type="entry name" value="HIT-like"/>
    <property type="match status" value="1"/>
</dbReference>
<evidence type="ECO:0000313" key="18">
    <source>
        <dbReference type="Proteomes" id="UP000594454"/>
    </source>
</evidence>
<dbReference type="PANTHER" id="PTHR23088">
    <property type="entry name" value="NITRILASE-RELATED"/>
    <property type="match status" value="1"/>
</dbReference>
<dbReference type="GO" id="GO:0006139">
    <property type="term" value="P:nucleobase-containing compound metabolic process"/>
    <property type="evidence" value="ECO:0007669"/>
    <property type="project" value="TreeGrafter"/>
</dbReference>
<dbReference type="EMBL" id="LR899015">
    <property type="protein sequence ID" value="CAD7094175.1"/>
    <property type="molecule type" value="Genomic_DNA"/>
</dbReference>
<dbReference type="CDD" id="cd01275">
    <property type="entry name" value="FHIT"/>
    <property type="match status" value="1"/>
</dbReference>
<dbReference type="InterPro" id="IPR011146">
    <property type="entry name" value="HIT-like"/>
</dbReference>
<dbReference type="PROSITE" id="PS51084">
    <property type="entry name" value="HIT_2"/>
    <property type="match status" value="1"/>
</dbReference>
<keyword evidence="18" id="KW-1185">Reference proteome</keyword>
<dbReference type="InterPro" id="IPR003010">
    <property type="entry name" value="C-N_Hydrolase"/>
</dbReference>
<accession>A0A7R8Z204</accession>
<dbReference type="InterPro" id="IPR001110">
    <property type="entry name" value="UPF0012_CS"/>
</dbReference>
<feature type="binding site" evidence="12">
    <location>
        <position position="389"/>
    </location>
    <ligand>
        <name>substrate</name>
    </ligand>
</feature>
<comment type="cofactor">
    <cofactor evidence="1">
        <name>Mn(2+)</name>
        <dbReference type="ChEBI" id="CHEBI:29035"/>
    </cofactor>
</comment>
<evidence type="ECO:0000256" key="12">
    <source>
        <dbReference type="PIRSR" id="PIRSR639383-2"/>
    </source>
</evidence>
<dbReference type="InParanoid" id="A0A7R8Z204"/>
<dbReference type="PROSITE" id="PS50263">
    <property type="entry name" value="CN_HYDROLASE"/>
    <property type="match status" value="1"/>
</dbReference>
<feature type="domain" description="HIT" evidence="16">
    <location>
        <begin position="292"/>
        <end position="400"/>
    </location>
</feature>
<keyword evidence="5" id="KW-0378">Hydrolase</keyword>
<gene>
    <name evidence="17" type="ORF">HERILL_LOCUS16401</name>
</gene>
<sequence length="443" mass="50012">MDPSRIAICHMRATNKKEDNLKQVEQIVETAKSQQVKIVFLPECCDFVGENSRETIELAEPLTGSTVSAYCKLALSNRIWISCGGIHESVLSKDGSKTNKIYNTHILINDEGKIVAEYRKLHLFDVDTPEKSFRESKVVSAGDVLLTPVQTPVGSIGMQICYDLRFPEASLILRKRGAQILTYPSAFAVSTGKAHWEILLRARAIENQCFVIAPAQIGRHNAKRESYGHGMIVGPWGEILAQCKPTDLDVAIADIDLNNLEKVRQNMPCFEHRRNDVYTLAAISTYHVPSPVPEKFADFTIPIDTIFYRSEFSFAFTNIRCVVPGHVLVATKRNIPRLKDMTADEITDFFHTVSKIQRCLESIYGTTSSTVTVQDGADAGQTVKHVHCHIMPRKSGDFEHNDQIYIELNRHDHDKTMKRRPLEEMVAEAQRYRDYFTKAGQVN</sequence>
<dbReference type="FunCoup" id="A0A7R8Z204">
    <property type="interactions" value="623"/>
</dbReference>
<dbReference type="GO" id="GO:0047710">
    <property type="term" value="F:bis(5'-adenosyl)-triphosphatase activity"/>
    <property type="evidence" value="ECO:0007669"/>
    <property type="project" value="UniProtKB-EC"/>
</dbReference>
<dbReference type="Pfam" id="PF00795">
    <property type="entry name" value="CN_hydrolase"/>
    <property type="match status" value="1"/>
</dbReference>
<dbReference type="GO" id="GO:0000166">
    <property type="term" value="F:nucleotide binding"/>
    <property type="evidence" value="ECO:0007669"/>
    <property type="project" value="UniProtKB-KW"/>
</dbReference>
<organism evidence="17 18">
    <name type="scientific">Hermetia illucens</name>
    <name type="common">Black soldier fly</name>
    <dbReference type="NCBI Taxonomy" id="343691"/>
    <lineage>
        <taxon>Eukaryota</taxon>
        <taxon>Metazoa</taxon>
        <taxon>Ecdysozoa</taxon>
        <taxon>Arthropoda</taxon>
        <taxon>Hexapoda</taxon>
        <taxon>Insecta</taxon>
        <taxon>Pterygota</taxon>
        <taxon>Neoptera</taxon>
        <taxon>Endopterygota</taxon>
        <taxon>Diptera</taxon>
        <taxon>Brachycera</taxon>
        <taxon>Stratiomyomorpha</taxon>
        <taxon>Stratiomyidae</taxon>
        <taxon>Hermetiinae</taxon>
        <taxon>Hermetia</taxon>
    </lineage>
</organism>
<dbReference type="InterPro" id="IPR039383">
    <property type="entry name" value="FHIT"/>
</dbReference>
<evidence type="ECO:0000256" key="14">
    <source>
        <dbReference type="PROSITE-ProRule" id="PRU00464"/>
    </source>
</evidence>
<evidence type="ECO:0000313" key="17">
    <source>
        <dbReference type="EMBL" id="CAD7094175.1"/>
    </source>
</evidence>
<evidence type="ECO:0000256" key="3">
    <source>
        <dbReference type="ARBA" id="ARBA00012377"/>
    </source>
</evidence>
<dbReference type="CDD" id="cd07572">
    <property type="entry name" value="nit"/>
    <property type="match status" value="1"/>
</dbReference>
<dbReference type="FunFam" id="3.30.428.10:FF:000011">
    <property type="entry name" value="Fragile histidine triad"/>
    <property type="match status" value="1"/>
</dbReference>
<comment type="function">
    <text evidence="8">Cleaves A-5'-PPP-5'A to yield AMP and ADP.</text>
</comment>
<evidence type="ECO:0000259" key="15">
    <source>
        <dbReference type="PROSITE" id="PS50263"/>
    </source>
</evidence>
<dbReference type="InterPro" id="IPR036265">
    <property type="entry name" value="HIT-like_sf"/>
</dbReference>
<evidence type="ECO:0000256" key="13">
    <source>
        <dbReference type="PIRSR" id="PIRSR639383-3"/>
    </source>
</evidence>
<protein>
    <recommendedName>
        <fullName evidence="10">Nitrilase and fragile histidine triad fusion protein NitFhit</fullName>
        <ecNumber evidence="3">3.6.1.29</ecNumber>
    </recommendedName>
</protein>
<reference evidence="17 18" key="1">
    <citation type="submission" date="2020-11" db="EMBL/GenBank/DDBJ databases">
        <authorList>
            <person name="Wallbank WR R."/>
            <person name="Pardo Diaz C."/>
            <person name="Kozak K."/>
            <person name="Martin S."/>
            <person name="Jiggins C."/>
            <person name="Moest M."/>
            <person name="Warren A I."/>
            <person name="Generalovic N T."/>
            <person name="Byers J.R.P. K."/>
            <person name="Montejo-Kovacevich G."/>
            <person name="Yen C E."/>
        </authorList>
    </citation>
    <scope>NUCLEOTIDE SEQUENCE [LARGE SCALE GENOMIC DNA]</scope>
</reference>
<dbReference type="OrthoDB" id="680339at2759"/>
<dbReference type="GO" id="GO:0016811">
    <property type="term" value="F:hydrolase activity, acting on carbon-nitrogen (but not peptide) bonds, in linear amides"/>
    <property type="evidence" value="ECO:0007669"/>
    <property type="project" value="InterPro"/>
</dbReference>
<keyword evidence="6" id="KW-0511">Multifunctional enzyme</keyword>
<comment type="similarity">
    <text evidence="9">In the N-terminal section; belongs to the UPF0012 family.</text>
</comment>
<evidence type="ECO:0000259" key="16">
    <source>
        <dbReference type="PROSITE" id="PS51084"/>
    </source>
</evidence>
<dbReference type="PROSITE" id="PS01227">
    <property type="entry name" value="UPF0012"/>
    <property type="match status" value="1"/>
</dbReference>
<evidence type="ECO:0000256" key="11">
    <source>
        <dbReference type="PIRSR" id="PIRSR639383-1"/>
    </source>
</evidence>
<keyword evidence="4" id="KW-0547">Nucleotide-binding</keyword>
<dbReference type="Gene3D" id="3.60.110.10">
    <property type="entry name" value="Carbon-nitrogen hydrolase"/>
    <property type="match status" value="1"/>
</dbReference>
<evidence type="ECO:0000256" key="8">
    <source>
        <dbReference type="ARBA" id="ARBA00057461"/>
    </source>
</evidence>
<dbReference type="PANTHER" id="PTHR23088:SF27">
    <property type="entry name" value="DEAMINATED GLUTATHIONE AMIDASE"/>
    <property type="match status" value="1"/>
</dbReference>
<evidence type="ECO:0000256" key="5">
    <source>
        <dbReference type="ARBA" id="ARBA00022801"/>
    </source>
</evidence>
<name>A0A7R8Z204_HERIL</name>
<evidence type="ECO:0000256" key="4">
    <source>
        <dbReference type="ARBA" id="ARBA00022741"/>
    </source>
</evidence>
<dbReference type="InterPro" id="IPR036526">
    <property type="entry name" value="C-N_Hydrolase_sf"/>
</dbReference>
<comment type="subunit">
    <text evidence="2">Homotetramer.</text>
</comment>
<dbReference type="EC" id="3.6.1.29" evidence="3"/>
<dbReference type="FunFam" id="3.60.110.10:FF:000005">
    <property type="entry name" value="nitrilase homolog 1 isoform X1"/>
    <property type="match status" value="1"/>
</dbReference>
<evidence type="ECO:0000256" key="9">
    <source>
        <dbReference type="ARBA" id="ARBA00061127"/>
    </source>
</evidence>
<evidence type="ECO:0000256" key="1">
    <source>
        <dbReference type="ARBA" id="ARBA00001936"/>
    </source>
</evidence>
<evidence type="ECO:0000256" key="2">
    <source>
        <dbReference type="ARBA" id="ARBA00011881"/>
    </source>
</evidence>
<feature type="short sequence motif" description="Histidine triad motif" evidence="14">
    <location>
        <begin position="385"/>
        <end position="389"/>
    </location>
</feature>
<feature type="binding site" evidence="12">
    <location>
        <position position="374"/>
    </location>
    <ligand>
        <name>substrate</name>
    </ligand>
</feature>